<dbReference type="Gramene" id="RZC74821">
    <property type="protein sequence ID" value="RZC74821"/>
    <property type="gene ID" value="C5167_050303"/>
</dbReference>
<gene>
    <name evidence="3" type="ORF">C5167_050303</name>
</gene>
<evidence type="ECO:0000313" key="3">
    <source>
        <dbReference type="EMBL" id="RZC74821.1"/>
    </source>
</evidence>
<protein>
    <recommendedName>
        <fullName evidence="2">CCHC-type domain-containing protein</fullName>
    </recommendedName>
</protein>
<dbReference type="InterPro" id="IPR001878">
    <property type="entry name" value="Znf_CCHC"/>
</dbReference>
<keyword evidence="1" id="KW-0862">Zinc</keyword>
<evidence type="ECO:0000256" key="1">
    <source>
        <dbReference type="PROSITE-ProRule" id="PRU00047"/>
    </source>
</evidence>
<dbReference type="GO" id="GO:0008270">
    <property type="term" value="F:zinc ion binding"/>
    <property type="evidence" value="ECO:0007669"/>
    <property type="project" value="UniProtKB-KW"/>
</dbReference>
<dbReference type="Pfam" id="PF00098">
    <property type="entry name" value="zf-CCHC"/>
    <property type="match status" value="1"/>
</dbReference>
<dbReference type="SUPFAM" id="SSF57756">
    <property type="entry name" value="Retrovirus zinc finger-like domains"/>
    <property type="match status" value="1"/>
</dbReference>
<dbReference type="OMA" id="WIRERPQ"/>
<keyword evidence="1" id="KW-0863">Zinc-finger</keyword>
<dbReference type="AlphaFoldDB" id="A0A4Y7KRS4"/>
<reference evidence="3 4" key="1">
    <citation type="journal article" date="2018" name="Science">
        <title>The opium poppy genome and morphinan production.</title>
        <authorList>
            <person name="Guo L."/>
            <person name="Winzer T."/>
            <person name="Yang X."/>
            <person name="Li Y."/>
            <person name="Ning Z."/>
            <person name="He Z."/>
            <person name="Teodor R."/>
            <person name="Lu Y."/>
            <person name="Bowser T.A."/>
            <person name="Graham I.A."/>
            <person name="Ye K."/>
        </authorList>
    </citation>
    <scope>NUCLEOTIDE SEQUENCE [LARGE SCALE GENOMIC DNA]</scope>
    <source>
        <strain evidence="4">cv. HN1</strain>
        <tissue evidence="3">Leaves</tissue>
    </source>
</reference>
<evidence type="ECO:0000313" key="4">
    <source>
        <dbReference type="Proteomes" id="UP000316621"/>
    </source>
</evidence>
<accession>A0A4Y7KRS4</accession>
<name>A0A4Y7KRS4_PAPSO</name>
<feature type="domain" description="CCHC-type" evidence="2">
    <location>
        <begin position="80"/>
        <end position="96"/>
    </location>
</feature>
<keyword evidence="4" id="KW-1185">Reference proteome</keyword>
<organism evidence="3 4">
    <name type="scientific">Papaver somniferum</name>
    <name type="common">Opium poppy</name>
    <dbReference type="NCBI Taxonomy" id="3469"/>
    <lineage>
        <taxon>Eukaryota</taxon>
        <taxon>Viridiplantae</taxon>
        <taxon>Streptophyta</taxon>
        <taxon>Embryophyta</taxon>
        <taxon>Tracheophyta</taxon>
        <taxon>Spermatophyta</taxon>
        <taxon>Magnoliopsida</taxon>
        <taxon>Ranunculales</taxon>
        <taxon>Papaveraceae</taxon>
        <taxon>Papaveroideae</taxon>
        <taxon>Papaver</taxon>
    </lineage>
</organism>
<dbReference type="PROSITE" id="PS50158">
    <property type="entry name" value="ZF_CCHC"/>
    <property type="match status" value="1"/>
</dbReference>
<evidence type="ECO:0000259" key="2">
    <source>
        <dbReference type="PROSITE" id="PS50158"/>
    </source>
</evidence>
<proteinExistence type="predicted"/>
<dbReference type="Proteomes" id="UP000316621">
    <property type="component" value="Chromosome 8"/>
</dbReference>
<dbReference type="InterPro" id="IPR036875">
    <property type="entry name" value="Znf_CCHC_sf"/>
</dbReference>
<dbReference type="GO" id="GO:0003676">
    <property type="term" value="F:nucleic acid binding"/>
    <property type="evidence" value="ECO:0007669"/>
    <property type="project" value="InterPro"/>
</dbReference>
<dbReference type="EMBL" id="CM010722">
    <property type="protein sequence ID" value="RZC74821.1"/>
    <property type="molecule type" value="Genomic_DNA"/>
</dbReference>
<keyword evidence="1" id="KW-0479">Metal-binding</keyword>
<dbReference type="Gene3D" id="4.10.60.10">
    <property type="entry name" value="Zinc finger, CCHC-type"/>
    <property type="match status" value="1"/>
</dbReference>
<sequence>MEDQLATWIRERPQLFSTRQDPAKRSMLSAPNQPYFRPPVRPWSMGSALVPPTVRPQGRLVRFQQVRPIAPTSTGSSSFRCHNCGEWGHFRKDCTKNPSAGLAQQGAVHAMEPIITSHQETTEEGQVLYSMVEGDGSATDQVVEGFNDFRWLWVSSW</sequence>